<dbReference type="Proteomes" id="UP001054945">
    <property type="component" value="Unassembled WGS sequence"/>
</dbReference>
<dbReference type="AlphaFoldDB" id="A0AAV4PDD2"/>
<keyword evidence="1" id="KW-0732">Signal</keyword>
<evidence type="ECO:0008006" key="4">
    <source>
        <dbReference type="Google" id="ProtNLM"/>
    </source>
</evidence>
<dbReference type="EMBL" id="BPLR01004324">
    <property type="protein sequence ID" value="GIX93995.1"/>
    <property type="molecule type" value="Genomic_DNA"/>
</dbReference>
<evidence type="ECO:0000313" key="2">
    <source>
        <dbReference type="EMBL" id="GIX93995.1"/>
    </source>
</evidence>
<organism evidence="2 3">
    <name type="scientific">Caerostris extrusa</name>
    <name type="common">Bark spider</name>
    <name type="synonym">Caerostris bankana</name>
    <dbReference type="NCBI Taxonomy" id="172846"/>
    <lineage>
        <taxon>Eukaryota</taxon>
        <taxon>Metazoa</taxon>
        <taxon>Ecdysozoa</taxon>
        <taxon>Arthropoda</taxon>
        <taxon>Chelicerata</taxon>
        <taxon>Arachnida</taxon>
        <taxon>Araneae</taxon>
        <taxon>Araneomorphae</taxon>
        <taxon>Entelegynae</taxon>
        <taxon>Araneoidea</taxon>
        <taxon>Araneidae</taxon>
        <taxon>Caerostris</taxon>
    </lineage>
</organism>
<evidence type="ECO:0000313" key="3">
    <source>
        <dbReference type="Proteomes" id="UP001054945"/>
    </source>
</evidence>
<gene>
    <name evidence="2" type="ORF">CEXT_810951</name>
</gene>
<protein>
    <recommendedName>
        <fullName evidence="4">Secreted protein</fullName>
    </recommendedName>
</protein>
<feature type="signal peptide" evidence="1">
    <location>
        <begin position="1"/>
        <end position="26"/>
    </location>
</feature>
<keyword evidence="3" id="KW-1185">Reference proteome</keyword>
<evidence type="ECO:0000256" key="1">
    <source>
        <dbReference type="SAM" id="SignalP"/>
    </source>
</evidence>
<comment type="caution">
    <text evidence="2">The sequence shown here is derived from an EMBL/GenBank/DDBJ whole genome shotgun (WGS) entry which is preliminary data.</text>
</comment>
<proteinExistence type="predicted"/>
<feature type="chain" id="PRO_5043551269" description="Secreted protein" evidence="1">
    <location>
        <begin position="27"/>
        <end position="103"/>
    </location>
</feature>
<name>A0AAV4PDD2_CAEEX</name>
<sequence length="103" mass="12041">MWQHSASHRCVWHAATLSVWLSSTLSLFVETLNHGEVYVSEYFIHLFSAKRPEQRKRKVFDEEKKIFGSQCFLCEAQGTHQVYLFRTRCASIPHSPFLHPSLC</sequence>
<reference evidence="2 3" key="1">
    <citation type="submission" date="2021-06" db="EMBL/GenBank/DDBJ databases">
        <title>Caerostris extrusa draft genome.</title>
        <authorList>
            <person name="Kono N."/>
            <person name="Arakawa K."/>
        </authorList>
    </citation>
    <scope>NUCLEOTIDE SEQUENCE [LARGE SCALE GENOMIC DNA]</scope>
</reference>
<accession>A0AAV4PDD2</accession>